<keyword evidence="8 10" id="KW-0443">Lipid metabolism</keyword>
<dbReference type="Proteomes" id="UP000285405">
    <property type="component" value="Unassembled WGS sequence"/>
</dbReference>
<keyword evidence="5 10" id="KW-0378">Hydrolase</keyword>
<dbReference type="GO" id="GO:0016020">
    <property type="term" value="C:membrane"/>
    <property type="evidence" value="ECO:0007669"/>
    <property type="project" value="UniProtKB-SubCell"/>
</dbReference>
<dbReference type="EC" id="3.1.1.5" evidence="11"/>
<keyword evidence="4 13" id="KW-0812">Transmembrane</keyword>
<dbReference type="PANTHER" id="PTHR10728:SF40">
    <property type="entry name" value="PATATIN FAMILY PROTEIN"/>
    <property type="match status" value="1"/>
</dbReference>
<evidence type="ECO:0000259" key="14">
    <source>
        <dbReference type="PROSITE" id="PS50196"/>
    </source>
</evidence>
<evidence type="ECO:0000256" key="4">
    <source>
        <dbReference type="ARBA" id="ARBA00022692"/>
    </source>
</evidence>
<dbReference type="CDD" id="cd00147">
    <property type="entry name" value="cPLA2_like"/>
    <property type="match status" value="1"/>
</dbReference>
<accession>A0A420HVY3</accession>
<feature type="compositionally biased region" description="Polar residues" evidence="12">
    <location>
        <begin position="1177"/>
        <end position="1187"/>
    </location>
</feature>
<evidence type="ECO:0000256" key="5">
    <source>
        <dbReference type="ARBA" id="ARBA00022801"/>
    </source>
</evidence>
<feature type="compositionally biased region" description="Basic and acidic residues" evidence="12">
    <location>
        <begin position="1238"/>
        <end position="1251"/>
    </location>
</feature>
<dbReference type="PROSITE" id="PS51210">
    <property type="entry name" value="PLA2C"/>
    <property type="match status" value="1"/>
</dbReference>
<evidence type="ECO:0000259" key="15">
    <source>
        <dbReference type="PROSITE" id="PS51210"/>
    </source>
</evidence>
<comment type="similarity">
    <text evidence="2 11">Belongs to the lysophospholipase family.</text>
</comment>
<gene>
    <name evidence="16" type="ORF">GcC1_155003</name>
</gene>
<feature type="compositionally biased region" description="Basic and acidic residues" evidence="12">
    <location>
        <begin position="1188"/>
        <end position="1199"/>
    </location>
</feature>
<dbReference type="OrthoDB" id="6121437at2759"/>
<keyword evidence="9 13" id="KW-0472">Membrane</keyword>
<keyword evidence="7 13" id="KW-1133">Transmembrane helix</keyword>
<dbReference type="SMART" id="SM00022">
    <property type="entry name" value="PLAc"/>
    <property type="match status" value="1"/>
</dbReference>
<evidence type="ECO:0000256" key="9">
    <source>
        <dbReference type="ARBA" id="ARBA00023136"/>
    </source>
</evidence>
<dbReference type="Pfam" id="PF04893">
    <property type="entry name" value="Yip1"/>
    <property type="match status" value="1"/>
</dbReference>
<dbReference type="Pfam" id="PF00638">
    <property type="entry name" value="Ran_BP1"/>
    <property type="match status" value="1"/>
</dbReference>
<reference evidence="16 17" key="1">
    <citation type="journal article" date="2018" name="BMC Genomics">
        <title>Comparative genome analyses reveal sequence features reflecting distinct modes of host-adaptation between dicot and monocot powdery mildew.</title>
        <authorList>
            <person name="Wu Y."/>
            <person name="Ma X."/>
            <person name="Pan Z."/>
            <person name="Kale S.D."/>
            <person name="Song Y."/>
            <person name="King H."/>
            <person name="Zhang Q."/>
            <person name="Presley C."/>
            <person name="Deng X."/>
            <person name="Wei C.I."/>
            <person name="Xiao S."/>
        </authorList>
    </citation>
    <scope>NUCLEOTIDE SEQUENCE [LARGE SCALE GENOMIC DNA]</scope>
    <source>
        <strain evidence="16">UCSC1</strain>
    </source>
</reference>
<dbReference type="GO" id="GO:0004622">
    <property type="term" value="F:phosphatidylcholine lysophospholipase activity"/>
    <property type="evidence" value="ECO:0007669"/>
    <property type="project" value="UniProtKB-EC"/>
</dbReference>
<evidence type="ECO:0000313" key="16">
    <source>
        <dbReference type="EMBL" id="RKF61577.1"/>
    </source>
</evidence>
<evidence type="ECO:0000256" key="7">
    <source>
        <dbReference type="ARBA" id="ARBA00022989"/>
    </source>
</evidence>
<dbReference type="InterPro" id="IPR011993">
    <property type="entry name" value="PH-like_dom_sf"/>
</dbReference>
<name>A0A420HVY3_9PEZI</name>
<dbReference type="InterPro" id="IPR000156">
    <property type="entry name" value="Ran_bind_dom"/>
</dbReference>
<dbReference type="InterPro" id="IPR016035">
    <property type="entry name" value="Acyl_Trfase/lysoPLipase"/>
</dbReference>
<feature type="transmembrane region" description="Helical" evidence="13">
    <location>
        <begin position="1033"/>
        <end position="1054"/>
    </location>
</feature>
<dbReference type="PROSITE" id="PS50196">
    <property type="entry name" value="RANBD1"/>
    <property type="match status" value="1"/>
</dbReference>
<evidence type="ECO:0000256" key="11">
    <source>
        <dbReference type="RuleBase" id="RU362103"/>
    </source>
</evidence>
<comment type="caution">
    <text evidence="16">The sequence shown here is derived from an EMBL/GenBank/DDBJ whole genome shotgun (WGS) entry which is preliminary data.</text>
</comment>
<feature type="domain" description="RanBD1" evidence="14">
    <location>
        <begin position="1455"/>
        <end position="1605"/>
    </location>
</feature>
<comment type="subcellular location">
    <subcellularLocation>
        <location evidence="1">Membrane</location>
        <topology evidence="1">Multi-pass membrane protein</topology>
    </subcellularLocation>
</comment>
<keyword evidence="6 10" id="KW-0442">Lipid degradation</keyword>
<dbReference type="Pfam" id="PF01735">
    <property type="entry name" value="PLA2_B"/>
    <property type="match status" value="1"/>
</dbReference>
<evidence type="ECO:0000256" key="13">
    <source>
        <dbReference type="SAM" id="Phobius"/>
    </source>
</evidence>
<dbReference type="Gene3D" id="3.40.1090.10">
    <property type="entry name" value="Cytosolic phospholipase A2 catalytic domain"/>
    <property type="match status" value="1"/>
</dbReference>
<dbReference type="SMART" id="SM00160">
    <property type="entry name" value="RanBD"/>
    <property type="match status" value="1"/>
</dbReference>
<evidence type="ECO:0000256" key="2">
    <source>
        <dbReference type="ARBA" id="ARBA00008780"/>
    </source>
</evidence>
<dbReference type="InterPro" id="IPR006977">
    <property type="entry name" value="Yip1_dom"/>
</dbReference>
<sequence length="1626" mass="180136">MYLHILRNIWRLNRSRGNNHGLCIAGIQFRQLFTQKIALRKALTRSPSPVGLHSLLLSCGLIFFLYNTDQSLLDQGHRERSILPRDEVGKFNKNITEDSEDIGTTSDKNTSVSFLGENSWATIISSLAVFSDLAESGWTSITNTVTDYVLPEWAKSLPDQIGKLQRELSMAPGSLADQIWQEARDPYINPEIEYNASVRVSADLCDQERLFLTKRRNFTRVALANYLGIPLEEVHPDDVPTIALVGSGGGLRALVAGAGSMLATEKDGLLDCVTYTAGVSGSCWLQALFNSSICSQSLEKVIAHIKARIGVHIAYPPVALNAVNSSPTNKYLLSGLIEKLRGDPDSNLGLVDIYGLLLGARLLVPKGELGVNEVDFKISNQKQFMEHGQNPMPIYTAVRHHIPVSEKQSDINEAADSFSQKKNDKSRNEAWFQWFEISPFEMFCEEFGAGIPTWAMGRKFENGWSFPLDEDGLHVPELRLPLLLGIFGSAFCATLAHYYQEVKPLFKAFTGFTSMNQVIENRYEYLSQLHPIDPANIPNFAYKMCGKLPGSVPEEIFNMKHLQLMDAGMSNNLPIYPLLRPGRNVEIMIIFDASADIKTGNWLSVVEGYANQRGVKGWPVGAGWPKLSDSAEKTVDQLYEAQATTAAESFKKLKKAQSPDEKISDLSKEDNDKDLGHCTIWIGRTEERHSSSDQVKSKAVEEDWELMQPNSGISVIYFPFISNKALGNFDPSSTDYLSTWNFVYTPEEIENVVTLARTNFEMGKDKTRRCVRAVYERKKKEREEIEKSLKEKKWRRKTRSRPTKQLILPGSPANTLLFTGMTSSDTYKHSKLSQVEDDLIDPDDASLDDLDDPLQPTSSRAPLAGNITQPSSRANKYLTSHLSGEDRRASQDTIDESVWVTLSRDLRAIWSKMREVLYPKYIFGGSMPTSLRSTYNNIRGTNREELLGFAGRVVDADALLEGGMNDSLRDWDLWGPLVFCLLLSMFLSFTAASEQKSLVFSGVFAMVWIGEAVVTAQIKLLGGNISFAQSICLIGYTLFPIVIASLLSVFHLPIVARVPVYLFLIAWSLAAGVSILSGSGVVKNRVDIYILNSQSPPLRQLLDKLLSLSSHQMASQHERASSIQEDANPCNHDHATMAVEDPCKEKPRDKVDSDYQSELKTGKNASETGEKCRHIPTNDQRLNISTKKINDSEEIDQRMSPKKKRSRDQIEEAKERYDNSLESSDSSKKVAVSCHLASRSEPEKKRPRDMEPGQEPPTNEGVPISEAKISTNSVENKLEKASIGKESVPLSGSSDQSKQSAVTFASSGFASLASLTTSPFGSLGVNKPSIFSEGISKKSESNLSTSSLDLKTPGVTNSHGSSFVQNSSSAFGAIGEAKIGLNCLTDKSAFGSKTINAFTYTGGSKLSSFATPGTENHLLTAKPTKAFGAPESEDDFSNSDQEEVDHIKRTDLTQNQDNLKPCPDEKKKSKIVKIDDGETGEVTLLQIRAKLFALKSTSAGWKERGVGTLKINVPKSCVSYHENGLPIPGSFKKPNIDIRTNETKPSVARLIMRQENTHRVVLNTIILREINFEEKPSVSMTQLVFTAFEGETELKPIKLLLKMTDTNSKLFLAEIESIKRELGPSS</sequence>
<dbReference type="Gene3D" id="2.30.29.30">
    <property type="entry name" value="Pleckstrin-homology domain (PH domain)/Phosphotyrosine-binding domain (PTB)"/>
    <property type="match status" value="1"/>
</dbReference>
<proteinExistence type="inferred from homology"/>
<feature type="domain" description="PLA2c" evidence="15">
    <location>
        <begin position="190"/>
        <end position="799"/>
    </location>
</feature>
<evidence type="ECO:0000313" key="17">
    <source>
        <dbReference type="Proteomes" id="UP000285405"/>
    </source>
</evidence>
<feature type="compositionally biased region" description="Acidic residues" evidence="12">
    <location>
        <begin position="842"/>
        <end position="852"/>
    </location>
</feature>
<feature type="region of interest" description="Disordered" evidence="12">
    <location>
        <begin position="1116"/>
        <end position="1280"/>
    </location>
</feature>
<feature type="transmembrane region" description="Helical" evidence="13">
    <location>
        <begin position="998"/>
        <end position="1021"/>
    </location>
</feature>
<organism evidence="16 17">
    <name type="scientific">Golovinomyces cichoracearum</name>
    <dbReference type="NCBI Taxonomy" id="62708"/>
    <lineage>
        <taxon>Eukaryota</taxon>
        <taxon>Fungi</taxon>
        <taxon>Dikarya</taxon>
        <taxon>Ascomycota</taxon>
        <taxon>Pezizomycotina</taxon>
        <taxon>Leotiomycetes</taxon>
        <taxon>Erysiphales</taxon>
        <taxon>Erysiphaceae</taxon>
        <taxon>Golovinomyces</taxon>
    </lineage>
</organism>
<feature type="transmembrane region" description="Helical" evidence="13">
    <location>
        <begin position="973"/>
        <end position="992"/>
    </location>
</feature>
<dbReference type="GO" id="GO:0004623">
    <property type="term" value="F:phospholipase A2 activity"/>
    <property type="evidence" value="ECO:0007669"/>
    <property type="project" value="TreeGrafter"/>
</dbReference>
<dbReference type="GO" id="GO:0046475">
    <property type="term" value="P:glycerophospholipid catabolic process"/>
    <property type="evidence" value="ECO:0007669"/>
    <property type="project" value="TreeGrafter"/>
</dbReference>
<feature type="compositionally biased region" description="Polar residues" evidence="12">
    <location>
        <begin position="1154"/>
        <end position="1167"/>
    </location>
</feature>
<dbReference type="PANTHER" id="PTHR10728">
    <property type="entry name" value="CYTOSOLIC PHOSPHOLIPASE A2"/>
    <property type="match status" value="1"/>
</dbReference>
<comment type="similarity">
    <text evidence="3">Belongs to the YIP1 family.</text>
</comment>
<evidence type="ECO:0000256" key="6">
    <source>
        <dbReference type="ARBA" id="ARBA00022963"/>
    </source>
</evidence>
<comment type="catalytic activity">
    <reaction evidence="11">
        <text>a 1-acyl-sn-glycero-3-phosphocholine + H2O = sn-glycerol 3-phosphocholine + a fatty acid + H(+)</text>
        <dbReference type="Rhea" id="RHEA:15177"/>
        <dbReference type="ChEBI" id="CHEBI:15377"/>
        <dbReference type="ChEBI" id="CHEBI:15378"/>
        <dbReference type="ChEBI" id="CHEBI:16870"/>
        <dbReference type="ChEBI" id="CHEBI:28868"/>
        <dbReference type="ChEBI" id="CHEBI:58168"/>
        <dbReference type="EC" id="3.1.1.5"/>
    </reaction>
</comment>
<dbReference type="InterPro" id="IPR002642">
    <property type="entry name" value="LysoPLipase_cat_dom"/>
</dbReference>
<dbReference type="SUPFAM" id="SSF52151">
    <property type="entry name" value="FabD/lysophospholipase-like"/>
    <property type="match status" value="1"/>
</dbReference>
<feature type="compositionally biased region" description="Polar residues" evidence="12">
    <location>
        <begin position="855"/>
        <end position="874"/>
    </location>
</feature>
<evidence type="ECO:0000256" key="12">
    <source>
        <dbReference type="SAM" id="MobiDB-lite"/>
    </source>
</evidence>
<feature type="compositionally biased region" description="Polar residues" evidence="12">
    <location>
        <begin position="1116"/>
        <end position="1125"/>
    </location>
</feature>
<feature type="transmembrane region" description="Helical" evidence="13">
    <location>
        <begin position="1060"/>
        <end position="1082"/>
    </location>
</feature>
<dbReference type="SUPFAM" id="SSF50729">
    <property type="entry name" value="PH domain-like"/>
    <property type="match status" value="1"/>
</dbReference>
<feature type="compositionally biased region" description="Basic and acidic residues" evidence="12">
    <location>
        <begin position="1131"/>
        <end position="1153"/>
    </location>
</feature>
<evidence type="ECO:0000256" key="10">
    <source>
        <dbReference type="PROSITE-ProRule" id="PRU00555"/>
    </source>
</evidence>
<dbReference type="GO" id="GO:0005829">
    <property type="term" value="C:cytosol"/>
    <property type="evidence" value="ECO:0007669"/>
    <property type="project" value="TreeGrafter"/>
</dbReference>
<protein>
    <recommendedName>
        <fullName evidence="11">Lysophospholipase</fullName>
        <ecNumber evidence="11">3.1.1.5</ecNumber>
    </recommendedName>
</protein>
<evidence type="ECO:0000256" key="1">
    <source>
        <dbReference type="ARBA" id="ARBA00004141"/>
    </source>
</evidence>
<evidence type="ECO:0000256" key="8">
    <source>
        <dbReference type="ARBA" id="ARBA00023098"/>
    </source>
</evidence>
<feature type="compositionally biased region" description="Basic and acidic residues" evidence="12">
    <location>
        <begin position="1207"/>
        <end position="1219"/>
    </location>
</feature>
<feature type="region of interest" description="Disordered" evidence="12">
    <location>
        <begin position="842"/>
        <end position="874"/>
    </location>
</feature>
<evidence type="ECO:0000256" key="3">
    <source>
        <dbReference type="ARBA" id="ARBA00010596"/>
    </source>
</evidence>
<dbReference type="EMBL" id="MCBR01015528">
    <property type="protein sequence ID" value="RKF61577.1"/>
    <property type="molecule type" value="Genomic_DNA"/>
</dbReference>